<evidence type="ECO:0000256" key="2">
    <source>
        <dbReference type="ARBA" id="ARBA00022771"/>
    </source>
</evidence>
<keyword evidence="3" id="KW-0862">Zinc</keyword>
<evidence type="ECO:0000256" key="3">
    <source>
        <dbReference type="ARBA" id="ARBA00022833"/>
    </source>
</evidence>
<dbReference type="PROSITE" id="PS01102">
    <property type="entry name" value="ZF_DKSA_1"/>
    <property type="match status" value="1"/>
</dbReference>
<evidence type="ECO:0000313" key="8">
    <source>
        <dbReference type="Proteomes" id="UP001305928"/>
    </source>
</evidence>
<feature type="zinc finger region" description="dksA C4-type" evidence="4">
    <location>
        <begin position="39"/>
        <end position="63"/>
    </location>
</feature>
<evidence type="ECO:0000256" key="1">
    <source>
        <dbReference type="ARBA" id="ARBA00022723"/>
    </source>
</evidence>
<sequence>MAGGWASDGAVQEQIDSSIEDAIARARSQLPRGESLSRCEECDGSIPEARRQAIPGVRLCVACQSEQDKQRQAGAGYNRRGSKDSQLR</sequence>
<keyword evidence="2" id="KW-0863">Zinc-finger</keyword>
<name>A0ABZ0PX08_9PSED</name>
<keyword evidence="8" id="KW-1185">Reference proteome</keyword>
<dbReference type="Gene3D" id="1.20.120.910">
    <property type="entry name" value="DksA, coiled-coil domain"/>
    <property type="match status" value="1"/>
</dbReference>
<dbReference type="InterPro" id="IPR000962">
    <property type="entry name" value="Znf_DskA_TraR"/>
</dbReference>
<dbReference type="Pfam" id="PF01258">
    <property type="entry name" value="zf-dskA_traR"/>
    <property type="match status" value="1"/>
</dbReference>
<dbReference type="PANTHER" id="PTHR38777">
    <property type="entry name" value="FELS-2 PROPHAGE PROTEIN"/>
    <property type="match status" value="1"/>
</dbReference>
<evidence type="ECO:0000259" key="6">
    <source>
        <dbReference type="Pfam" id="PF01258"/>
    </source>
</evidence>
<dbReference type="NCBIfam" id="NF008243">
    <property type="entry name" value="PRK11019.1"/>
    <property type="match status" value="1"/>
</dbReference>
<dbReference type="EMBL" id="CP137892">
    <property type="protein sequence ID" value="WPC05693.1"/>
    <property type="molecule type" value="Genomic_DNA"/>
</dbReference>
<feature type="domain" description="Zinc finger DksA/TraR C4-type" evidence="6">
    <location>
        <begin position="36"/>
        <end position="67"/>
    </location>
</feature>
<gene>
    <name evidence="7" type="ORF">SBP02_02730</name>
</gene>
<accession>A0ABZ0PX08</accession>
<proteinExistence type="predicted"/>
<evidence type="ECO:0000313" key="7">
    <source>
        <dbReference type="EMBL" id="WPC05693.1"/>
    </source>
</evidence>
<dbReference type="PROSITE" id="PS51128">
    <property type="entry name" value="ZF_DKSA_2"/>
    <property type="match status" value="1"/>
</dbReference>
<dbReference type="PANTHER" id="PTHR38777:SF1">
    <property type="entry name" value="DNAK SUPPRESSOR PROTEIN"/>
    <property type="match status" value="1"/>
</dbReference>
<reference evidence="7 8" key="1">
    <citation type="submission" date="2023-11" db="EMBL/GenBank/DDBJ databases">
        <title>Complete genome of Pseudomonas benzenivorans BA3361.</title>
        <authorList>
            <person name="Shin S.Y."/>
            <person name="Song J."/>
            <person name="Kang H."/>
        </authorList>
    </citation>
    <scope>NUCLEOTIDE SEQUENCE [LARGE SCALE GENOMIC DNA]</scope>
    <source>
        <strain evidence="7 8">HNIBRBA3361</strain>
    </source>
</reference>
<dbReference type="Proteomes" id="UP001305928">
    <property type="component" value="Chromosome"/>
</dbReference>
<dbReference type="InterPro" id="IPR020458">
    <property type="entry name" value="Znf_DskA_TraR_CS"/>
</dbReference>
<evidence type="ECO:0000256" key="5">
    <source>
        <dbReference type="SAM" id="MobiDB-lite"/>
    </source>
</evidence>
<organism evidence="7 8">
    <name type="scientific">Pseudomonas benzenivorans</name>
    <dbReference type="NCBI Taxonomy" id="556533"/>
    <lineage>
        <taxon>Bacteria</taxon>
        <taxon>Pseudomonadati</taxon>
        <taxon>Pseudomonadota</taxon>
        <taxon>Gammaproteobacteria</taxon>
        <taxon>Pseudomonadales</taxon>
        <taxon>Pseudomonadaceae</taxon>
        <taxon>Pseudomonas</taxon>
    </lineage>
</organism>
<evidence type="ECO:0000256" key="4">
    <source>
        <dbReference type="PROSITE-ProRule" id="PRU00510"/>
    </source>
</evidence>
<dbReference type="SUPFAM" id="SSF57716">
    <property type="entry name" value="Glucocorticoid receptor-like (DNA-binding domain)"/>
    <property type="match status" value="1"/>
</dbReference>
<keyword evidence="1" id="KW-0479">Metal-binding</keyword>
<feature type="region of interest" description="Disordered" evidence="5">
    <location>
        <begin position="66"/>
        <end position="88"/>
    </location>
</feature>
<protein>
    <submittedName>
        <fullName evidence="7">DksA/TraR family C4-type zinc finger protein</fullName>
    </submittedName>
</protein>
<dbReference type="RefSeq" id="WP_318644884.1">
    <property type="nucleotide sequence ID" value="NZ_CP137892.1"/>
</dbReference>